<evidence type="ECO:0000256" key="8">
    <source>
        <dbReference type="RuleBase" id="RU003857"/>
    </source>
</evidence>
<evidence type="ECO:0000256" key="7">
    <source>
        <dbReference type="ARBA" id="ARBA00023303"/>
    </source>
</evidence>
<feature type="transmembrane region" description="Helical" evidence="11">
    <location>
        <begin position="521"/>
        <end position="541"/>
    </location>
</feature>
<dbReference type="PANTHER" id="PTHR11003">
    <property type="entry name" value="POTASSIUM CHANNEL, SUBFAMILY K"/>
    <property type="match status" value="1"/>
</dbReference>
<keyword evidence="14" id="KW-1185">Reference proteome</keyword>
<dbReference type="HOGENOM" id="CLU_009214_1_0_1"/>
<dbReference type="OMA" id="RWYIRTE"/>
<feature type="compositionally biased region" description="Polar residues" evidence="10">
    <location>
        <begin position="428"/>
        <end position="437"/>
    </location>
</feature>
<evidence type="ECO:0000256" key="5">
    <source>
        <dbReference type="ARBA" id="ARBA00023065"/>
    </source>
</evidence>
<comment type="similarity">
    <text evidence="8">Belongs to the two pore domain potassium channel (TC 1.A.1.8) family.</text>
</comment>
<evidence type="ECO:0000256" key="10">
    <source>
        <dbReference type="SAM" id="MobiDB-lite"/>
    </source>
</evidence>
<feature type="transmembrane region" description="Helical" evidence="11">
    <location>
        <begin position="577"/>
        <end position="597"/>
    </location>
</feature>
<keyword evidence="7 8" id="KW-0407">Ion channel</keyword>
<feature type="transmembrane region" description="Helical" evidence="11">
    <location>
        <begin position="225"/>
        <end position="245"/>
    </location>
</feature>
<comment type="caution">
    <text evidence="13">The sequence shown here is derived from an EMBL/GenBank/DDBJ whole genome shotgun (WGS) entry which is preliminary data.</text>
</comment>
<evidence type="ECO:0000256" key="4">
    <source>
        <dbReference type="ARBA" id="ARBA00022989"/>
    </source>
</evidence>
<reference evidence="13 14" key="1">
    <citation type="journal article" date="2011" name="PLoS Pathog.">
        <title>Endophytic Life Strategies Decoded by Genome and Transcriptome Analyses of the Mutualistic Root Symbiont Piriformospora indica.</title>
        <authorList>
            <person name="Zuccaro A."/>
            <person name="Lahrmann U."/>
            <person name="Guldener U."/>
            <person name="Langen G."/>
            <person name="Pfiffi S."/>
            <person name="Biedenkopf D."/>
            <person name="Wong P."/>
            <person name="Samans B."/>
            <person name="Grimm C."/>
            <person name="Basiewicz M."/>
            <person name="Murat C."/>
            <person name="Martin F."/>
            <person name="Kogel K.H."/>
        </authorList>
    </citation>
    <scope>NUCLEOTIDE SEQUENCE [LARGE SCALE GENOMIC DNA]</scope>
    <source>
        <strain evidence="13 14">DSM 11827</strain>
    </source>
</reference>
<feature type="transmembrane region" description="Helical" evidence="11">
    <location>
        <begin position="156"/>
        <end position="178"/>
    </location>
</feature>
<feature type="domain" description="Potassium channel" evidence="12">
    <location>
        <begin position="530"/>
        <end position="601"/>
    </location>
</feature>
<dbReference type="SUPFAM" id="SSF81324">
    <property type="entry name" value="Voltage-gated potassium channels"/>
    <property type="match status" value="2"/>
</dbReference>
<evidence type="ECO:0000259" key="12">
    <source>
        <dbReference type="Pfam" id="PF07885"/>
    </source>
</evidence>
<dbReference type="EMBL" id="CAFZ01000057">
    <property type="protein sequence ID" value="CCA69516.1"/>
    <property type="molecule type" value="Genomic_DNA"/>
</dbReference>
<keyword evidence="4 11" id="KW-1133">Transmembrane helix</keyword>
<evidence type="ECO:0000313" key="14">
    <source>
        <dbReference type="Proteomes" id="UP000007148"/>
    </source>
</evidence>
<comment type="subcellular location">
    <subcellularLocation>
        <location evidence="1">Membrane</location>
        <topology evidence="1">Multi-pass membrane protein</topology>
    </subcellularLocation>
</comment>
<keyword evidence="3 8" id="KW-0812">Transmembrane</keyword>
<dbReference type="PRINTS" id="PR01333">
    <property type="entry name" value="2POREKCHANEL"/>
</dbReference>
<evidence type="ECO:0000256" key="11">
    <source>
        <dbReference type="SAM" id="Phobius"/>
    </source>
</evidence>
<feature type="coiled-coil region" evidence="9">
    <location>
        <begin position="744"/>
        <end position="771"/>
    </location>
</feature>
<feature type="compositionally biased region" description="Basic and acidic residues" evidence="10">
    <location>
        <begin position="32"/>
        <end position="45"/>
    </location>
</feature>
<dbReference type="InterPro" id="IPR013099">
    <property type="entry name" value="K_chnl_dom"/>
</dbReference>
<feature type="compositionally biased region" description="Polar residues" evidence="10">
    <location>
        <begin position="51"/>
        <end position="68"/>
    </location>
</feature>
<feature type="domain" description="Potassium channel" evidence="12">
    <location>
        <begin position="273"/>
        <end position="345"/>
    </location>
</feature>
<evidence type="ECO:0000256" key="3">
    <source>
        <dbReference type="ARBA" id="ARBA00022692"/>
    </source>
</evidence>
<keyword evidence="6 11" id="KW-0472">Membrane</keyword>
<feature type="compositionally biased region" description="Basic residues" evidence="10">
    <location>
        <begin position="875"/>
        <end position="885"/>
    </location>
</feature>
<feature type="transmembrane region" description="Helical" evidence="11">
    <location>
        <begin position="266"/>
        <end position="290"/>
    </location>
</feature>
<protein>
    <submittedName>
        <fullName evidence="13">Related to TOK1-Voltage-gated, outward-rectifying K+ channel protein of the plasma membrane</fullName>
    </submittedName>
</protein>
<keyword evidence="9" id="KW-0175">Coiled coil</keyword>
<keyword evidence="5 8" id="KW-0406">Ion transport</keyword>
<keyword evidence="2 8" id="KW-0813">Transport</keyword>
<dbReference type="InterPro" id="IPR003280">
    <property type="entry name" value="2pore_dom_K_chnl"/>
</dbReference>
<dbReference type="AlphaFoldDB" id="G4TDY9"/>
<feature type="compositionally biased region" description="Basic and acidic residues" evidence="10">
    <location>
        <begin position="833"/>
        <end position="843"/>
    </location>
</feature>
<dbReference type="eggNOG" id="KOG1418">
    <property type="taxonomic scope" value="Eukaryota"/>
</dbReference>
<dbReference type="GO" id="GO:0005886">
    <property type="term" value="C:plasma membrane"/>
    <property type="evidence" value="ECO:0007669"/>
    <property type="project" value="TreeGrafter"/>
</dbReference>
<accession>G4TDY9</accession>
<gene>
    <name evidence="13" type="ORF">PIIN_03455</name>
</gene>
<dbReference type="PANTHER" id="PTHR11003:SF342">
    <property type="entry name" value="OUTWARD-RECTIFIER POTASSIUM CHANNEL TOK1"/>
    <property type="match status" value="1"/>
</dbReference>
<feature type="compositionally biased region" description="Basic and acidic residues" evidence="10">
    <location>
        <begin position="893"/>
        <end position="906"/>
    </location>
</feature>
<dbReference type="Gene3D" id="1.10.287.70">
    <property type="match status" value="2"/>
</dbReference>
<dbReference type="Proteomes" id="UP000007148">
    <property type="component" value="Unassembled WGS sequence"/>
</dbReference>
<dbReference type="STRING" id="1109443.G4TDY9"/>
<feature type="compositionally biased region" description="Basic and acidic residues" evidence="10">
    <location>
        <begin position="463"/>
        <end position="487"/>
    </location>
</feature>
<evidence type="ECO:0000256" key="1">
    <source>
        <dbReference type="ARBA" id="ARBA00004141"/>
    </source>
</evidence>
<organism evidence="13 14">
    <name type="scientific">Serendipita indica (strain DSM 11827)</name>
    <name type="common">Root endophyte fungus</name>
    <name type="synonym">Piriformospora indica</name>
    <dbReference type="NCBI Taxonomy" id="1109443"/>
    <lineage>
        <taxon>Eukaryota</taxon>
        <taxon>Fungi</taxon>
        <taxon>Dikarya</taxon>
        <taxon>Basidiomycota</taxon>
        <taxon>Agaricomycotina</taxon>
        <taxon>Agaricomycetes</taxon>
        <taxon>Sebacinales</taxon>
        <taxon>Serendipitaceae</taxon>
        <taxon>Serendipita</taxon>
    </lineage>
</organism>
<feature type="region of interest" description="Disordered" evidence="10">
    <location>
        <begin position="771"/>
        <end position="797"/>
    </location>
</feature>
<dbReference type="OrthoDB" id="297496at2759"/>
<dbReference type="InParanoid" id="G4TDY9"/>
<evidence type="ECO:0000256" key="6">
    <source>
        <dbReference type="ARBA" id="ARBA00023136"/>
    </source>
</evidence>
<evidence type="ECO:0000256" key="2">
    <source>
        <dbReference type="ARBA" id="ARBA00022448"/>
    </source>
</evidence>
<dbReference type="GO" id="GO:0015271">
    <property type="term" value="F:outward rectifier potassium channel activity"/>
    <property type="evidence" value="ECO:0007669"/>
    <property type="project" value="TreeGrafter"/>
</dbReference>
<feature type="region of interest" description="Disordered" evidence="10">
    <location>
        <begin position="395"/>
        <end position="487"/>
    </location>
</feature>
<name>G4TDY9_SERID</name>
<evidence type="ECO:0000313" key="13">
    <source>
        <dbReference type="EMBL" id="CCA69516.1"/>
    </source>
</evidence>
<feature type="transmembrane region" description="Helical" evidence="11">
    <location>
        <begin position="115"/>
        <end position="136"/>
    </location>
</feature>
<sequence>MPSLPFLVAWLIEKARNSNKSVENVDEDVQDELQHSESRDHRIDIQEVDNSEPTRVPSSQETKVSSPSPHRKRRRRRDSLSVAGKVAKDTAGHVGRFFFASDKSLDEGYSPKYRWLPIISGLLVPFSILLEVPGLTEHWYNRTDGTQVIEYRENPAILNAGLGLSMASALLANICLLMRFLERRIKSATIATIVFLLIHDVINIAALVIFGIIHSVDDGFTYSQAYWVTMASTITSLTVTMTLLIDYVRTPNFSSSGSGLTRKQRSLVIIVMVLLTYLGLGALIYCFLIDLRFLDALYFVCCSSLTIGFGDISPTSSGSRLFSIFYNTFGILNTGLAIAIARETIVESFEQSYRNRKHALTARRRLHRQLHAKKHNAKHGMWLATHKVNQQLPEGVDVPLSSHPPTPPPEVQEHNQSELGASEEVEYQQGTSASARRQWSGPRLQTSRHDTETSVAVAQTPEGHTHTSKEAEKEVDKNRRMAQEQVDKVDDRMVQGFDEEEREYIKFRQDMIKEEKKEFRVKLGVSWSLFVIFWVIGGAIFMGTEGWSYGTSIYFCFTAFSTIGYGDVAPRTGPGRVCFVAWSLMGVAAMTILFSVLSEAYQSRYSTVMHNGLFDKAVRSYQNKTHTEKQTSLPSTPAFDAETMTKQEKVEALNSTKVEMSTIPPRIISLAKAFHSHLQYVLSHNSQEKPPPGLQRALDELMQEEAMNEDLRKEVLQDGEARRTLFMMSFERTLKKMVENAERISKLIDDRDALEQTMRFIDEEVDEFLNEVGDRGGDGDDDGTNDNGLTDSPAEMRHEDMHGGHKIAKMRWQKIRTGVLGTGVLGFGRSRSSRHDPYMHHDGSQSAPHLTGGEAEEAEDDNTGWLQGRGASFSNKRRRRSRARSSKMSNVRFADDPYHEGTSRRE</sequence>
<dbReference type="GO" id="GO:0022841">
    <property type="term" value="F:potassium ion leak channel activity"/>
    <property type="evidence" value="ECO:0007669"/>
    <property type="project" value="TreeGrafter"/>
</dbReference>
<dbReference type="GO" id="GO:0030322">
    <property type="term" value="P:stabilization of membrane potential"/>
    <property type="evidence" value="ECO:0007669"/>
    <property type="project" value="TreeGrafter"/>
</dbReference>
<dbReference type="Pfam" id="PF07885">
    <property type="entry name" value="Ion_trans_2"/>
    <property type="match status" value="2"/>
</dbReference>
<feature type="transmembrane region" description="Helical" evidence="11">
    <location>
        <begin position="190"/>
        <end position="213"/>
    </location>
</feature>
<proteinExistence type="inferred from homology"/>
<evidence type="ECO:0000256" key="9">
    <source>
        <dbReference type="SAM" id="Coils"/>
    </source>
</evidence>
<feature type="region of interest" description="Disordered" evidence="10">
    <location>
        <begin position="826"/>
        <end position="906"/>
    </location>
</feature>
<feature type="transmembrane region" description="Helical" evidence="11">
    <location>
        <begin position="547"/>
        <end position="565"/>
    </location>
</feature>
<feature type="region of interest" description="Disordered" evidence="10">
    <location>
        <begin position="18"/>
        <end position="83"/>
    </location>
</feature>